<accession>A0A917SEL5</accession>
<comment type="caution">
    <text evidence="10">The sequence shown here is derived from an EMBL/GenBank/DDBJ whole genome shotgun (WGS) entry which is preliminary data.</text>
</comment>
<evidence type="ECO:0000256" key="5">
    <source>
        <dbReference type="ARBA" id="ARBA00022825"/>
    </source>
</evidence>
<evidence type="ECO:0000256" key="3">
    <source>
        <dbReference type="ARBA" id="ARBA00022723"/>
    </source>
</evidence>
<dbReference type="AlphaFoldDB" id="A0A917SEL5"/>
<keyword evidence="2 10" id="KW-0645">Protease</keyword>
<evidence type="ECO:0000256" key="1">
    <source>
        <dbReference type="ARBA" id="ARBA00001913"/>
    </source>
</evidence>
<comment type="cofactor">
    <cofactor evidence="1">
        <name>Ca(2+)</name>
        <dbReference type="ChEBI" id="CHEBI:29108"/>
    </cofactor>
</comment>
<sequence length="702" mass="72593">MRTITRSTKRARGRLVIAGASALSLALVGFGAATASAAPSSRTAFPGSVPAFVSSANDSGTPADTTEEGEIYLNLKDELGAQQLATAVSTPGNKSYGKYLSPQAWIKKYAPSRSDLAAVEKYLTDQGFTITDTPASREYVAFRGTPDLFGDAFGTELRNYKVAGTTVSAPSTAPSLPNSIASKVLGLDLGNSRVKLTQTYHSHPGQGAAGVKAATSKKLKGSAVDSSGEVKKASQSTTSTEQCSTYYGQYQATRPEAYGKTSFPTFICGYLPGQLRSAAGVNGLARAGVDGKGVTIGIVDAYDSPTALSDTNTYMKQTGTARLKYTDISYPASAFSDQAACQEPSGWQTEQTMDIQAAHSVAPGAKIVYSGGYNCGAGLDLALSKIVDHGLADLVSNSYGGTGENVPSDVVQGSLNIQIQAAGEGIGLYFSSGDDGDDSIDFGYPAANFYATSPFVTAVGGTTEYINARGKDTTVAGWGDILDQVVGGAYTASLPGDLYGGGGGGGISTLFAQPAYQKGVVPTSLSGIGTAAARVIPDVSDLADAYTGFQIAVSPITDDTTLATGPLEYQTWGGTSLASPLVAGKMALVQQASHRKIGFANPLLYQQAKSGAKGFNDVTNPSTTLAMAYTGITSGKTYLLTQNQGLSLQLTKGYDDFTGIGTLNVPQLSKGVATSGKGHKKPDPWFHGYGHGGPGKYFRHKH</sequence>
<dbReference type="Pfam" id="PF00082">
    <property type="entry name" value="Peptidase_S8"/>
    <property type="match status" value="1"/>
</dbReference>
<dbReference type="InterPro" id="IPR015366">
    <property type="entry name" value="S53_propep"/>
</dbReference>
<keyword evidence="8" id="KW-0732">Signal</keyword>
<dbReference type="CDD" id="cd11377">
    <property type="entry name" value="Pro-peptidase_S53"/>
    <property type="match status" value="1"/>
</dbReference>
<dbReference type="SUPFAM" id="SSF54897">
    <property type="entry name" value="Protease propeptides/inhibitors"/>
    <property type="match status" value="1"/>
</dbReference>
<keyword evidence="6" id="KW-0106">Calcium</keyword>
<dbReference type="EMBL" id="BMMZ01000008">
    <property type="protein sequence ID" value="GGL71703.1"/>
    <property type="molecule type" value="Genomic_DNA"/>
</dbReference>
<dbReference type="GO" id="GO:0046872">
    <property type="term" value="F:metal ion binding"/>
    <property type="evidence" value="ECO:0007669"/>
    <property type="project" value="UniProtKB-KW"/>
</dbReference>
<organism evidence="10 11">
    <name type="scientific">Microlunatus endophyticus</name>
    <dbReference type="NCBI Taxonomy" id="1716077"/>
    <lineage>
        <taxon>Bacteria</taxon>
        <taxon>Bacillati</taxon>
        <taxon>Actinomycetota</taxon>
        <taxon>Actinomycetes</taxon>
        <taxon>Propionibacteriales</taxon>
        <taxon>Propionibacteriaceae</taxon>
        <taxon>Microlunatus</taxon>
    </lineage>
</organism>
<dbReference type="InterPro" id="IPR036852">
    <property type="entry name" value="Peptidase_S8/S53_dom_sf"/>
</dbReference>
<dbReference type="PROSITE" id="PS51695">
    <property type="entry name" value="SEDOLISIN"/>
    <property type="match status" value="1"/>
</dbReference>
<reference evidence="10" key="2">
    <citation type="submission" date="2020-09" db="EMBL/GenBank/DDBJ databases">
        <authorList>
            <person name="Sun Q."/>
            <person name="Zhou Y."/>
        </authorList>
    </citation>
    <scope>NUCLEOTIDE SEQUENCE</scope>
    <source>
        <strain evidence="10">CGMCC 4.7306</strain>
    </source>
</reference>
<dbReference type="InterPro" id="IPR050819">
    <property type="entry name" value="Tripeptidyl-peptidase_I"/>
</dbReference>
<feature type="chain" id="PRO_5037847759" evidence="8">
    <location>
        <begin position="38"/>
        <end position="702"/>
    </location>
</feature>
<gene>
    <name evidence="10" type="ORF">GCM10011575_32500</name>
</gene>
<keyword evidence="4" id="KW-0378">Hydrolase</keyword>
<evidence type="ECO:0000256" key="7">
    <source>
        <dbReference type="ARBA" id="ARBA00023145"/>
    </source>
</evidence>
<dbReference type="GO" id="GO:0006508">
    <property type="term" value="P:proteolysis"/>
    <property type="evidence" value="ECO:0007669"/>
    <property type="project" value="UniProtKB-KW"/>
</dbReference>
<evidence type="ECO:0000313" key="11">
    <source>
        <dbReference type="Proteomes" id="UP000613840"/>
    </source>
</evidence>
<dbReference type="PROSITE" id="PS00138">
    <property type="entry name" value="SUBTILASE_SER"/>
    <property type="match status" value="1"/>
</dbReference>
<dbReference type="RefSeq" id="WP_188896417.1">
    <property type="nucleotide sequence ID" value="NZ_BMMZ01000008.1"/>
</dbReference>
<dbReference type="Gene3D" id="3.40.50.200">
    <property type="entry name" value="Peptidase S8/S53 domain"/>
    <property type="match status" value="1"/>
</dbReference>
<evidence type="ECO:0000256" key="2">
    <source>
        <dbReference type="ARBA" id="ARBA00022670"/>
    </source>
</evidence>
<dbReference type="CDD" id="cd04056">
    <property type="entry name" value="Peptidases_S53"/>
    <property type="match status" value="1"/>
</dbReference>
<evidence type="ECO:0000256" key="4">
    <source>
        <dbReference type="ARBA" id="ARBA00022801"/>
    </source>
</evidence>
<dbReference type="SUPFAM" id="SSF52743">
    <property type="entry name" value="Subtilisin-like"/>
    <property type="match status" value="1"/>
</dbReference>
<keyword evidence="7" id="KW-0865">Zymogen</keyword>
<evidence type="ECO:0000256" key="8">
    <source>
        <dbReference type="SAM" id="SignalP"/>
    </source>
</evidence>
<proteinExistence type="predicted"/>
<name>A0A917SEL5_9ACTN</name>
<evidence type="ECO:0000313" key="10">
    <source>
        <dbReference type="EMBL" id="GGL71703.1"/>
    </source>
</evidence>
<protein>
    <submittedName>
        <fullName evidence="10">Serine protease</fullName>
    </submittedName>
</protein>
<keyword evidence="3" id="KW-0479">Metal-binding</keyword>
<dbReference type="GO" id="GO:0008240">
    <property type="term" value="F:tripeptidyl-peptidase activity"/>
    <property type="evidence" value="ECO:0007669"/>
    <property type="project" value="TreeGrafter"/>
</dbReference>
<feature type="signal peptide" evidence="8">
    <location>
        <begin position="1"/>
        <end position="37"/>
    </location>
</feature>
<dbReference type="PANTHER" id="PTHR14218">
    <property type="entry name" value="PROTEASE S8 TRIPEPTIDYL PEPTIDASE I CLN2"/>
    <property type="match status" value="1"/>
</dbReference>
<evidence type="ECO:0000256" key="6">
    <source>
        <dbReference type="ARBA" id="ARBA00022837"/>
    </source>
</evidence>
<keyword evidence="11" id="KW-1185">Reference proteome</keyword>
<dbReference type="GO" id="GO:0004252">
    <property type="term" value="F:serine-type endopeptidase activity"/>
    <property type="evidence" value="ECO:0007669"/>
    <property type="project" value="InterPro"/>
</dbReference>
<dbReference type="Pfam" id="PF09286">
    <property type="entry name" value="Pro-kuma_activ"/>
    <property type="match status" value="1"/>
</dbReference>
<dbReference type="InterPro" id="IPR023828">
    <property type="entry name" value="Peptidase_S8_Ser-AS"/>
</dbReference>
<dbReference type="Proteomes" id="UP000613840">
    <property type="component" value="Unassembled WGS sequence"/>
</dbReference>
<evidence type="ECO:0000259" key="9">
    <source>
        <dbReference type="PROSITE" id="PS51695"/>
    </source>
</evidence>
<dbReference type="PANTHER" id="PTHR14218:SF15">
    <property type="entry name" value="TRIPEPTIDYL-PEPTIDASE 1"/>
    <property type="match status" value="1"/>
</dbReference>
<dbReference type="SMART" id="SM00944">
    <property type="entry name" value="Pro-kuma_activ"/>
    <property type="match status" value="1"/>
</dbReference>
<feature type="domain" description="Peptidase S53" evidence="9">
    <location>
        <begin position="269"/>
        <end position="675"/>
    </location>
</feature>
<keyword evidence="5" id="KW-0720">Serine protease</keyword>
<reference evidence="10" key="1">
    <citation type="journal article" date="2014" name="Int. J. Syst. Evol. Microbiol.">
        <title>Complete genome sequence of Corynebacterium casei LMG S-19264T (=DSM 44701T), isolated from a smear-ripened cheese.</title>
        <authorList>
            <consortium name="US DOE Joint Genome Institute (JGI-PGF)"/>
            <person name="Walter F."/>
            <person name="Albersmeier A."/>
            <person name="Kalinowski J."/>
            <person name="Ruckert C."/>
        </authorList>
    </citation>
    <scope>NUCLEOTIDE SEQUENCE</scope>
    <source>
        <strain evidence="10">CGMCC 4.7306</strain>
    </source>
</reference>
<dbReference type="InterPro" id="IPR000209">
    <property type="entry name" value="Peptidase_S8/S53_dom"/>
</dbReference>
<dbReference type="InterPro" id="IPR030400">
    <property type="entry name" value="Sedolisin_dom"/>
</dbReference>